<organism evidence="3 4">
    <name type="scientific">Blastococcus saxobsidens</name>
    <dbReference type="NCBI Taxonomy" id="138336"/>
    <lineage>
        <taxon>Bacteria</taxon>
        <taxon>Bacillati</taxon>
        <taxon>Actinomycetota</taxon>
        <taxon>Actinomycetes</taxon>
        <taxon>Geodermatophilales</taxon>
        <taxon>Geodermatophilaceae</taxon>
        <taxon>Blastococcus</taxon>
    </lineage>
</organism>
<name>A0A6L9W242_9ACTN</name>
<evidence type="ECO:0000313" key="3">
    <source>
        <dbReference type="EMBL" id="NEK85524.1"/>
    </source>
</evidence>
<dbReference type="AlphaFoldDB" id="A0A6L9W242"/>
<accession>A0A6L9W242</accession>
<comment type="caution">
    <text evidence="3">The sequence shown here is derived from an EMBL/GenBank/DDBJ whole genome shotgun (WGS) entry which is preliminary data.</text>
</comment>
<sequence length="88" mass="9601">MSPFRWDVLLVGFVLALPVLALGLRGDFTTEEMVNRLPWCLLAGWAAVALVRAVAAPPKPEPQRRRRPAARRPAAEAEAEAEDEPATA</sequence>
<evidence type="ECO:0000256" key="1">
    <source>
        <dbReference type="SAM" id="MobiDB-lite"/>
    </source>
</evidence>
<dbReference type="EMBL" id="JAAGWG010000008">
    <property type="protein sequence ID" value="NEK85524.1"/>
    <property type="molecule type" value="Genomic_DNA"/>
</dbReference>
<feature type="transmembrane region" description="Helical" evidence="2">
    <location>
        <begin position="37"/>
        <end position="57"/>
    </location>
</feature>
<protein>
    <submittedName>
        <fullName evidence="3">Uncharacterized protein</fullName>
    </submittedName>
</protein>
<keyword evidence="2" id="KW-0472">Membrane</keyword>
<keyword evidence="2" id="KW-0812">Transmembrane</keyword>
<keyword evidence="2" id="KW-1133">Transmembrane helix</keyword>
<proteinExistence type="predicted"/>
<dbReference type="RefSeq" id="WP_163203587.1">
    <property type="nucleotide sequence ID" value="NZ_JAAGWG010000008.1"/>
</dbReference>
<evidence type="ECO:0000256" key="2">
    <source>
        <dbReference type="SAM" id="Phobius"/>
    </source>
</evidence>
<reference evidence="3 4" key="1">
    <citation type="submission" date="2019-12" db="EMBL/GenBank/DDBJ databases">
        <title>the WGS of Blastococcus saxobsidens 67B17.</title>
        <authorList>
            <person name="Jiang Z."/>
        </authorList>
    </citation>
    <scope>NUCLEOTIDE SEQUENCE [LARGE SCALE GENOMIC DNA]</scope>
    <source>
        <strain evidence="3 4">67B17</strain>
    </source>
</reference>
<evidence type="ECO:0000313" key="4">
    <source>
        <dbReference type="Proteomes" id="UP000479241"/>
    </source>
</evidence>
<feature type="region of interest" description="Disordered" evidence="1">
    <location>
        <begin position="57"/>
        <end position="88"/>
    </location>
</feature>
<gene>
    <name evidence="3" type="ORF">GCU60_07085</name>
</gene>
<feature type="compositionally biased region" description="Acidic residues" evidence="1">
    <location>
        <begin position="77"/>
        <end position="88"/>
    </location>
</feature>
<dbReference type="Proteomes" id="UP000479241">
    <property type="component" value="Unassembled WGS sequence"/>
</dbReference>